<comment type="cofactor">
    <cofactor evidence="8">
        <name>Mn(2+)</name>
        <dbReference type="ChEBI" id="CHEBI:29035"/>
    </cofactor>
    <cofactor evidence="8">
        <name>Fe(2+)</name>
        <dbReference type="ChEBI" id="CHEBI:29033"/>
    </cofactor>
    <text evidence="8">Binds 1 Mn(2+) or Fe(2+) ion per subunit.</text>
</comment>
<sequence length="139" mass="16181">MDSLNLLIDIFKNKGYKLTNQRKALLEVLYENDGNVLSVEDLYSKTKSKCSQTNLSTIYRNLEILEEINLVHKTLIDNTTAFYKLKCEDSHHHHLICKGCGKTEAIDFCPFKDFKNNIPNNNFKITEHKFELFGYCKIV</sequence>
<dbReference type="AlphaFoldDB" id="A0A017RRK9"/>
<dbReference type="GO" id="GO:1900376">
    <property type="term" value="P:regulation of secondary metabolite biosynthetic process"/>
    <property type="evidence" value="ECO:0007669"/>
    <property type="project" value="TreeGrafter"/>
</dbReference>
<keyword evidence="3 7" id="KW-0862">Zinc</keyword>
<feature type="binding site" evidence="7">
    <location>
        <position position="100"/>
    </location>
    <ligand>
        <name>Zn(2+)</name>
        <dbReference type="ChEBI" id="CHEBI:29105"/>
    </ligand>
</feature>
<accession>A0A017RRK9</accession>
<evidence type="ECO:0000313" key="9">
    <source>
        <dbReference type="EMBL" id="EYE87292.1"/>
    </source>
</evidence>
<feature type="binding site" evidence="7">
    <location>
        <position position="136"/>
    </location>
    <ligand>
        <name>Zn(2+)</name>
        <dbReference type="ChEBI" id="CHEBI:29105"/>
    </ligand>
</feature>
<evidence type="ECO:0000256" key="7">
    <source>
        <dbReference type="PIRSR" id="PIRSR602481-1"/>
    </source>
</evidence>
<keyword evidence="5" id="KW-0238">DNA-binding</keyword>
<dbReference type="GO" id="GO:0045892">
    <property type="term" value="P:negative regulation of DNA-templated transcription"/>
    <property type="evidence" value="ECO:0007669"/>
    <property type="project" value="TreeGrafter"/>
</dbReference>
<dbReference type="InterPro" id="IPR036390">
    <property type="entry name" value="WH_DNA-bd_sf"/>
</dbReference>
<protein>
    <recommendedName>
        <fullName evidence="11">Fur family transcriptional regulator</fullName>
    </recommendedName>
</protein>
<dbReference type="GO" id="GO:0003700">
    <property type="term" value="F:DNA-binding transcription factor activity"/>
    <property type="evidence" value="ECO:0007669"/>
    <property type="project" value="InterPro"/>
</dbReference>
<evidence type="ECO:0000256" key="5">
    <source>
        <dbReference type="ARBA" id="ARBA00023125"/>
    </source>
</evidence>
<dbReference type="Gene3D" id="3.30.1490.190">
    <property type="match status" value="1"/>
</dbReference>
<dbReference type="EMBL" id="AZQP01000073">
    <property type="protein sequence ID" value="EYE87292.1"/>
    <property type="molecule type" value="Genomic_DNA"/>
</dbReference>
<dbReference type="GO" id="GO:0000976">
    <property type="term" value="F:transcription cis-regulatory region binding"/>
    <property type="evidence" value="ECO:0007669"/>
    <property type="project" value="TreeGrafter"/>
</dbReference>
<evidence type="ECO:0000256" key="3">
    <source>
        <dbReference type="ARBA" id="ARBA00022833"/>
    </source>
</evidence>
<feature type="binding site" evidence="8">
    <location>
        <position position="91"/>
    </location>
    <ligand>
        <name>Fe cation</name>
        <dbReference type="ChEBI" id="CHEBI:24875"/>
    </ligand>
</feature>
<feature type="binding site" evidence="8">
    <location>
        <position position="128"/>
    </location>
    <ligand>
        <name>Fe cation</name>
        <dbReference type="ChEBI" id="CHEBI:24875"/>
    </ligand>
</feature>
<dbReference type="Gene3D" id="1.10.10.10">
    <property type="entry name" value="Winged helix-like DNA-binding domain superfamily/Winged helix DNA-binding domain"/>
    <property type="match status" value="1"/>
</dbReference>
<keyword evidence="8" id="KW-0408">Iron</keyword>
<comment type="similarity">
    <text evidence="1">Belongs to the Fur family.</text>
</comment>
<evidence type="ECO:0000256" key="8">
    <source>
        <dbReference type="PIRSR" id="PIRSR602481-2"/>
    </source>
</evidence>
<evidence type="ECO:0000256" key="2">
    <source>
        <dbReference type="ARBA" id="ARBA00022491"/>
    </source>
</evidence>
<evidence type="ECO:0000256" key="6">
    <source>
        <dbReference type="ARBA" id="ARBA00023163"/>
    </source>
</evidence>
<dbReference type="PANTHER" id="PTHR33202:SF7">
    <property type="entry name" value="FERRIC UPTAKE REGULATION PROTEIN"/>
    <property type="match status" value="1"/>
</dbReference>
<evidence type="ECO:0008006" key="11">
    <source>
        <dbReference type="Google" id="ProtNLM"/>
    </source>
</evidence>
<dbReference type="CDD" id="cd07153">
    <property type="entry name" value="Fur_like"/>
    <property type="match status" value="1"/>
</dbReference>
<dbReference type="RefSeq" id="WP_035381679.1">
    <property type="nucleotide sequence ID" value="NZ_AZQP01000073.1"/>
</dbReference>
<evidence type="ECO:0000256" key="1">
    <source>
        <dbReference type="ARBA" id="ARBA00007957"/>
    </source>
</evidence>
<dbReference type="Proteomes" id="UP000019681">
    <property type="component" value="Unassembled WGS sequence"/>
</dbReference>
<gene>
    <name evidence="9" type="ORF">Q428_14085</name>
</gene>
<proteinExistence type="inferred from homology"/>
<dbReference type="PANTHER" id="PTHR33202">
    <property type="entry name" value="ZINC UPTAKE REGULATION PROTEIN"/>
    <property type="match status" value="1"/>
</dbReference>
<organism evidence="9 10">
    <name type="scientific">Fervidicella metallireducens AeB</name>
    <dbReference type="NCBI Taxonomy" id="1403537"/>
    <lineage>
        <taxon>Bacteria</taxon>
        <taxon>Bacillati</taxon>
        <taxon>Bacillota</taxon>
        <taxon>Clostridia</taxon>
        <taxon>Eubacteriales</taxon>
        <taxon>Clostridiaceae</taxon>
        <taxon>Fervidicella</taxon>
    </lineage>
</organism>
<dbReference type="OrthoDB" id="8659436at2"/>
<reference evidence="9 10" key="1">
    <citation type="journal article" date="2014" name="Genome Announc.">
        <title>Draft Genome Sequence of Fervidicella metallireducens Strain AeBT, an Iron-Reducing Thermoanaerobe from the Great Artesian Basin.</title>
        <authorList>
            <person name="Patel B.K."/>
        </authorList>
    </citation>
    <scope>NUCLEOTIDE SEQUENCE [LARGE SCALE GENOMIC DNA]</scope>
    <source>
        <strain evidence="9 10">AeB</strain>
    </source>
</reference>
<keyword evidence="6" id="KW-0804">Transcription</keyword>
<evidence type="ECO:0000313" key="10">
    <source>
        <dbReference type="Proteomes" id="UP000019681"/>
    </source>
</evidence>
<dbReference type="InterPro" id="IPR043135">
    <property type="entry name" value="Fur_C"/>
</dbReference>
<dbReference type="InterPro" id="IPR036388">
    <property type="entry name" value="WH-like_DNA-bd_sf"/>
</dbReference>
<keyword evidence="10" id="KW-1185">Reference proteome</keyword>
<evidence type="ECO:0000256" key="4">
    <source>
        <dbReference type="ARBA" id="ARBA00023015"/>
    </source>
</evidence>
<comment type="cofactor">
    <cofactor evidence="7">
        <name>Zn(2+)</name>
        <dbReference type="ChEBI" id="CHEBI:29105"/>
    </cofactor>
    <text evidence="7">Binds 1 zinc ion per subunit.</text>
</comment>
<name>A0A017RRK9_9CLOT</name>
<keyword evidence="7" id="KW-0479">Metal-binding</keyword>
<dbReference type="Pfam" id="PF01475">
    <property type="entry name" value="FUR"/>
    <property type="match status" value="1"/>
</dbReference>
<comment type="caution">
    <text evidence="9">The sequence shown here is derived from an EMBL/GenBank/DDBJ whole genome shotgun (WGS) entry which is preliminary data.</text>
</comment>
<dbReference type="STRING" id="1403537.Q428_14085"/>
<dbReference type="GO" id="GO:0008270">
    <property type="term" value="F:zinc ion binding"/>
    <property type="evidence" value="ECO:0007669"/>
    <property type="project" value="TreeGrafter"/>
</dbReference>
<keyword evidence="4" id="KW-0805">Transcription regulation</keyword>
<dbReference type="InterPro" id="IPR002481">
    <property type="entry name" value="FUR"/>
</dbReference>
<dbReference type="SUPFAM" id="SSF46785">
    <property type="entry name" value="Winged helix' DNA-binding domain"/>
    <property type="match status" value="1"/>
</dbReference>
<keyword evidence="2" id="KW-0678">Repressor</keyword>
<feature type="binding site" evidence="7">
    <location>
        <position position="97"/>
    </location>
    <ligand>
        <name>Zn(2+)</name>
        <dbReference type="ChEBI" id="CHEBI:29105"/>
    </ligand>
</feature>